<feature type="domain" description="GS beta-grasp" evidence="8">
    <location>
        <begin position="11"/>
        <end position="110"/>
    </location>
</feature>
<dbReference type="GO" id="GO:0005524">
    <property type="term" value="F:ATP binding"/>
    <property type="evidence" value="ECO:0007669"/>
    <property type="project" value="UniProtKB-KW"/>
</dbReference>
<dbReference type="STRING" id="78915.A0A4P9XVE4"/>
<evidence type="ECO:0000256" key="4">
    <source>
        <dbReference type="ARBA" id="ARBA00022741"/>
    </source>
</evidence>
<accession>A0A4P9XVE4</accession>
<dbReference type="EMBL" id="KZ992462">
    <property type="protein sequence ID" value="RKP10254.1"/>
    <property type="molecule type" value="Genomic_DNA"/>
</dbReference>
<proteinExistence type="inferred from homology"/>
<dbReference type="AlphaFoldDB" id="A0A4P9XVE4"/>
<dbReference type="PROSITE" id="PS51987">
    <property type="entry name" value="GS_CATALYTIC"/>
    <property type="match status" value="1"/>
</dbReference>
<keyword evidence="11" id="KW-1185">Reference proteome</keyword>
<dbReference type="InterPro" id="IPR036651">
    <property type="entry name" value="Gln_synt_N_sf"/>
</dbReference>
<comment type="similarity">
    <text evidence="1 6 7">Belongs to the glutamine synthetase family.</text>
</comment>
<dbReference type="GO" id="GO:0004356">
    <property type="term" value="F:glutamine synthetase activity"/>
    <property type="evidence" value="ECO:0007669"/>
    <property type="project" value="InterPro"/>
</dbReference>
<evidence type="ECO:0000313" key="10">
    <source>
        <dbReference type="EMBL" id="RKP10254.1"/>
    </source>
</evidence>
<dbReference type="GO" id="GO:0006542">
    <property type="term" value="P:glutamine biosynthetic process"/>
    <property type="evidence" value="ECO:0007669"/>
    <property type="project" value="InterPro"/>
</dbReference>
<dbReference type="OrthoDB" id="77835at2759"/>
<dbReference type="PANTHER" id="PTHR43785">
    <property type="entry name" value="GAMMA-GLUTAMYLPUTRESCINE SYNTHETASE"/>
    <property type="match status" value="1"/>
</dbReference>
<evidence type="ECO:0000256" key="7">
    <source>
        <dbReference type="RuleBase" id="RU000384"/>
    </source>
</evidence>
<dbReference type="PROSITE" id="PS51986">
    <property type="entry name" value="GS_BETA_GRASP"/>
    <property type="match status" value="1"/>
</dbReference>
<dbReference type="Pfam" id="PF00120">
    <property type="entry name" value="Gln-synt_C"/>
    <property type="match status" value="1"/>
</dbReference>
<keyword evidence="5" id="KW-0067">ATP-binding</keyword>
<evidence type="ECO:0000256" key="6">
    <source>
        <dbReference type="PROSITE-ProRule" id="PRU01330"/>
    </source>
</evidence>
<evidence type="ECO:0000256" key="5">
    <source>
        <dbReference type="ARBA" id="ARBA00022840"/>
    </source>
</evidence>
<dbReference type="InterPro" id="IPR008147">
    <property type="entry name" value="Gln_synt_N"/>
</dbReference>
<reference evidence="11" key="1">
    <citation type="journal article" date="2018" name="Nat. Microbiol.">
        <title>Leveraging single-cell genomics to expand the fungal tree of life.</title>
        <authorList>
            <person name="Ahrendt S.R."/>
            <person name="Quandt C.A."/>
            <person name="Ciobanu D."/>
            <person name="Clum A."/>
            <person name="Salamov A."/>
            <person name="Andreopoulos B."/>
            <person name="Cheng J.F."/>
            <person name="Woyke T."/>
            <person name="Pelin A."/>
            <person name="Henrissat B."/>
            <person name="Reynolds N.K."/>
            <person name="Benny G.L."/>
            <person name="Smith M.E."/>
            <person name="James T.Y."/>
            <person name="Grigoriev I.V."/>
        </authorList>
    </citation>
    <scope>NUCLEOTIDE SEQUENCE [LARGE SCALE GENOMIC DNA]</scope>
    <source>
        <strain evidence="11">RSA 1356</strain>
    </source>
</reference>
<protein>
    <recommendedName>
        <fullName evidence="2">Glutamine synthetase</fullName>
    </recommendedName>
</protein>
<dbReference type="Gene3D" id="3.30.590.10">
    <property type="entry name" value="Glutamine synthetase/guanido kinase, catalytic domain"/>
    <property type="match status" value="1"/>
</dbReference>
<dbReference type="SUPFAM" id="SSF54368">
    <property type="entry name" value="Glutamine synthetase, N-terminal domain"/>
    <property type="match status" value="1"/>
</dbReference>
<sequence>MSRSAIERRSELLEDDLQVKVAGVDIDGVLRGKIMSKKKFLSVLDDGFGFCSVVFGWDLHDRPYVEKTSIASTETGYGDVLARVDLNSFRRIPWENNIALFLVEFLEPDTRRPLSACPRGLLRSILGELQQLGLEAMCGSEFEFFHFQETPRTLVEKEHQKLAPMTPGMFGYSLLRPSLQQDYYYALINECRQFGIPLEALHTETGPGVYEAALEYTGALEAADRAQLFKTAVKQIGLRHGVIASFMAKPYVDQPGCSGHMHISLRDIATGKSAFAGDENASAFGATSGMSEVMQWFVAGMLKGLPSVLAILAPNVNSYKRLVANYWAPIAVSWGRENRTAAIRVITPPSCSRESTRLEMRVTGADINVHLALAACLGCGLYGVRHQIALPPPVTGSAEAGDEHPRLARDLRDATAILTEPESIARQVLGSAFVDHYAATRRHEWALWADSVTDWELKRYLELA</sequence>
<dbReference type="InterPro" id="IPR008146">
    <property type="entry name" value="Gln_synth_cat_dom"/>
</dbReference>
<dbReference type="FunFam" id="3.30.590.10:FF:000005">
    <property type="entry name" value="Probable glutamine synthetase"/>
    <property type="match status" value="1"/>
</dbReference>
<name>A0A4P9XVE4_9FUNG</name>
<gene>
    <name evidence="10" type="ORF">THASP1DRAFT_34178</name>
</gene>
<dbReference type="GO" id="GO:0006576">
    <property type="term" value="P:biogenic amine metabolic process"/>
    <property type="evidence" value="ECO:0007669"/>
    <property type="project" value="UniProtKB-ARBA"/>
</dbReference>
<dbReference type="InterPro" id="IPR014746">
    <property type="entry name" value="Gln_synth/guanido_kin_cat_dom"/>
</dbReference>
<evidence type="ECO:0000259" key="8">
    <source>
        <dbReference type="PROSITE" id="PS51986"/>
    </source>
</evidence>
<keyword evidence="4" id="KW-0547">Nucleotide-binding</keyword>
<evidence type="ECO:0000259" key="9">
    <source>
        <dbReference type="PROSITE" id="PS51987"/>
    </source>
</evidence>
<evidence type="ECO:0000256" key="2">
    <source>
        <dbReference type="ARBA" id="ARBA00021364"/>
    </source>
</evidence>
<dbReference type="Proteomes" id="UP000271241">
    <property type="component" value="Unassembled WGS sequence"/>
</dbReference>
<organism evidence="10 11">
    <name type="scientific">Thamnocephalis sphaerospora</name>
    <dbReference type="NCBI Taxonomy" id="78915"/>
    <lineage>
        <taxon>Eukaryota</taxon>
        <taxon>Fungi</taxon>
        <taxon>Fungi incertae sedis</taxon>
        <taxon>Zoopagomycota</taxon>
        <taxon>Zoopagomycotina</taxon>
        <taxon>Zoopagomycetes</taxon>
        <taxon>Zoopagales</taxon>
        <taxon>Sigmoideomycetaceae</taxon>
        <taxon>Thamnocephalis</taxon>
    </lineage>
</organism>
<dbReference type="PANTHER" id="PTHR43785:SF12">
    <property type="entry name" value="TYPE-1 GLUTAMINE SYNTHETASE 2"/>
    <property type="match status" value="1"/>
</dbReference>
<dbReference type="Gene3D" id="3.10.20.70">
    <property type="entry name" value="Glutamine synthetase, N-terminal domain"/>
    <property type="match status" value="1"/>
</dbReference>
<dbReference type="SMART" id="SM01230">
    <property type="entry name" value="Gln-synt_C"/>
    <property type="match status" value="1"/>
</dbReference>
<feature type="domain" description="GS catalytic" evidence="9">
    <location>
        <begin position="118"/>
        <end position="464"/>
    </location>
</feature>
<dbReference type="SUPFAM" id="SSF55931">
    <property type="entry name" value="Glutamine synthetase/guanido kinase"/>
    <property type="match status" value="1"/>
</dbReference>
<evidence type="ECO:0000256" key="3">
    <source>
        <dbReference type="ARBA" id="ARBA00022598"/>
    </source>
</evidence>
<evidence type="ECO:0000313" key="11">
    <source>
        <dbReference type="Proteomes" id="UP000271241"/>
    </source>
</evidence>
<keyword evidence="3" id="KW-0436">Ligase</keyword>
<evidence type="ECO:0000256" key="1">
    <source>
        <dbReference type="ARBA" id="ARBA00009897"/>
    </source>
</evidence>
<dbReference type="FunFam" id="3.10.20.70:FF:000013">
    <property type="entry name" value="Glutamine synthetase bacteria"/>
    <property type="match status" value="1"/>
</dbReference>